<evidence type="ECO:0008006" key="4">
    <source>
        <dbReference type="Google" id="ProtNLM"/>
    </source>
</evidence>
<keyword evidence="3" id="KW-1185">Reference proteome</keyword>
<name>A0ABS6A7R3_9GAMM</name>
<feature type="transmembrane region" description="Helical" evidence="1">
    <location>
        <begin position="78"/>
        <end position="101"/>
    </location>
</feature>
<keyword evidence="1" id="KW-1133">Transmembrane helix</keyword>
<evidence type="ECO:0000313" key="3">
    <source>
        <dbReference type="Proteomes" id="UP000753376"/>
    </source>
</evidence>
<organism evidence="2 3">
    <name type="scientific">Marinobacter salexigens</name>
    <dbReference type="NCBI Taxonomy" id="1925763"/>
    <lineage>
        <taxon>Bacteria</taxon>
        <taxon>Pseudomonadati</taxon>
        <taxon>Pseudomonadota</taxon>
        <taxon>Gammaproteobacteria</taxon>
        <taxon>Pseudomonadales</taxon>
        <taxon>Marinobacteraceae</taxon>
        <taxon>Marinobacter</taxon>
    </lineage>
</organism>
<evidence type="ECO:0000313" key="2">
    <source>
        <dbReference type="EMBL" id="MBU2874215.1"/>
    </source>
</evidence>
<feature type="transmembrane region" description="Helical" evidence="1">
    <location>
        <begin position="270"/>
        <end position="296"/>
    </location>
</feature>
<proteinExistence type="predicted"/>
<dbReference type="RefSeq" id="WP_216008063.1">
    <property type="nucleotide sequence ID" value="NZ_JAHKPV010000017.1"/>
</dbReference>
<accession>A0ABS6A7R3</accession>
<keyword evidence="1" id="KW-0472">Membrane</keyword>
<comment type="caution">
    <text evidence="2">The sequence shown here is derived from an EMBL/GenBank/DDBJ whole genome shotgun (WGS) entry which is preliminary data.</text>
</comment>
<feature type="transmembrane region" description="Helical" evidence="1">
    <location>
        <begin position="15"/>
        <end position="32"/>
    </location>
</feature>
<dbReference type="EMBL" id="JAHKPV010000017">
    <property type="protein sequence ID" value="MBU2874215.1"/>
    <property type="molecule type" value="Genomic_DNA"/>
</dbReference>
<evidence type="ECO:0000256" key="1">
    <source>
        <dbReference type="SAM" id="Phobius"/>
    </source>
</evidence>
<dbReference type="Proteomes" id="UP000753376">
    <property type="component" value="Unassembled WGS sequence"/>
</dbReference>
<keyword evidence="1" id="KW-0812">Transmembrane</keyword>
<reference evidence="2 3" key="1">
    <citation type="submission" date="2021-05" db="EMBL/GenBank/DDBJ databases">
        <title>Draft genomes of bacteria isolated from model marine particles.</title>
        <authorList>
            <person name="Datta M.S."/>
            <person name="Schwartzman J.A."/>
            <person name="Enke T.N."/>
            <person name="Saavedra J."/>
            <person name="Cermak N."/>
            <person name="Cordero O.X."/>
        </authorList>
    </citation>
    <scope>NUCLEOTIDE SEQUENCE [LARGE SCALE GENOMIC DNA]</scope>
    <source>
        <strain evidence="2 3">D2M19</strain>
    </source>
</reference>
<feature type="transmembrane region" description="Helical" evidence="1">
    <location>
        <begin position="44"/>
        <end position="66"/>
    </location>
</feature>
<protein>
    <recommendedName>
        <fullName evidence="4">Ferric reductase like transmembrane component</fullName>
    </recommendedName>
</protein>
<feature type="transmembrane region" description="Helical" evidence="1">
    <location>
        <begin position="107"/>
        <end position="127"/>
    </location>
</feature>
<gene>
    <name evidence="2" type="ORF">KO508_09370</name>
</gene>
<sequence>MNLHQSILEYRKGRYGWWALLLILAAIVLFASHSDFQPPNGGTWQGYVLGSIGLALIVWLTALGIVKRRYGKSNVQAWTSAHVYLGASLLIVVSLHSALQIGLNVHSLAYVLMCVVIFSGFIGLYFYRRYPHLMARNRRNQSQRQLFSELNDLNQKGRALAKRCHPNLASAVDTAIDRTAIGGGFLDQLLGRDGSTVVLIEEDKKGGVQRKPVSNRDQQAIIDYVAKCIPRARKQGEAENIQSLLEVVCRRQTLSRQLRQDIKFDARLKVWLWVHVPFTIALLAALAIHILSVFYYW</sequence>